<name>A0A381PCD5_9ZZZZ</name>
<feature type="compositionally biased region" description="Basic and acidic residues" evidence="1">
    <location>
        <begin position="192"/>
        <end position="202"/>
    </location>
</feature>
<dbReference type="EMBL" id="UINC01000928">
    <property type="protein sequence ID" value="SUZ63947.1"/>
    <property type="molecule type" value="Genomic_DNA"/>
</dbReference>
<dbReference type="InterPro" id="IPR043839">
    <property type="entry name" value="PafC_HTH"/>
</dbReference>
<evidence type="ECO:0000256" key="1">
    <source>
        <dbReference type="SAM" id="MobiDB-lite"/>
    </source>
</evidence>
<proteinExistence type="predicted"/>
<dbReference type="AlphaFoldDB" id="A0A381PCD5"/>
<evidence type="ECO:0000313" key="5">
    <source>
        <dbReference type="EMBL" id="SUZ63947.1"/>
    </source>
</evidence>
<dbReference type="InterPro" id="IPR026881">
    <property type="entry name" value="WYL_dom"/>
</dbReference>
<dbReference type="PIRSF" id="PIRSF016838">
    <property type="entry name" value="PafC"/>
    <property type="match status" value="1"/>
</dbReference>
<dbReference type="InterPro" id="IPR051534">
    <property type="entry name" value="CBASS_pafABC_assoc_protein"/>
</dbReference>
<dbReference type="InterPro" id="IPR028349">
    <property type="entry name" value="PafC-like"/>
</dbReference>
<protein>
    <recommendedName>
        <fullName evidence="6">WYL domain-containing protein</fullName>
    </recommendedName>
</protein>
<evidence type="ECO:0000259" key="3">
    <source>
        <dbReference type="Pfam" id="PF19187"/>
    </source>
</evidence>
<feature type="domain" description="WYL" evidence="2">
    <location>
        <begin position="123"/>
        <end position="192"/>
    </location>
</feature>
<organism evidence="5">
    <name type="scientific">marine metagenome</name>
    <dbReference type="NCBI Taxonomy" id="408172"/>
    <lineage>
        <taxon>unclassified sequences</taxon>
        <taxon>metagenomes</taxon>
        <taxon>ecological metagenomes</taxon>
    </lineage>
</organism>
<dbReference type="Pfam" id="PF25583">
    <property type="entry name" value="WCX"/>
    <property type="match status" value="1"/>
</dbReference>
<evidence type="ECO:0000259" key="4">
    <source>
        <dbReference type="Pfam" id="PF25583"/>
    </source>
</evidence>
<gene>
    <name evidence="5" type="ORF">METZ01_LOCUS16801</name>
</gene>
<dbReference type="PANTHER" id="PTHR34580">
    <property type="match status" value="1"/>
</dbReference>
<evidence type="ECO:0008006" key="6">
    <source>
        <dbReference type="Google" id="ProtNLM"/>
    </source>
</evidence>
<dbReference type="PROSITE" id="PS52050">
    <property type="entry name" value="WYL"/>
    <property type="match status" value="1"/>
</dbReference>
<sequence>MILWAHEHQPVTVSEVATHFGLDPDDAYSELYPLQGIEVSVNEEFHNLGVVVEDDGEIFFDMNPLFGRPRRLERGEGLGLLAAANAALRLPGTDVDSLKTAVSKLEAALGIGSTVKIEISEPEHLNIIQRATSDLERIRIEYYARWTDEVSRRTVEPYETVNVDGNWFLRGHCLLRDDHRTFRIDRIEAVEPTGETHSRTDPGNRPFTGGEEAPLARVEVPPNSRWMIEPLPVQIVEDDARLIIELPVSSTVFLESLLLRLGPEAQILGGGTFGDVASAVAERLLVRYKES</sequence>
<dbReference type="Pfam" id="PF19187">
    <property type="entry name" value="HTH_PafC"/>
    <property type="match status" value="1"/>
</dbReference>
<dbReference type="Pfam" id="PF13280">
    <property type="entry name" value="WYL"/>
    <property type="match status" value="1"/>
</dbReference>
<feature type="region of interest" description="Disordered" evidence="1">
    <location>
        <begin position="192"/>
        <end position="211"/>
    </location>
</feature>
<feature type="domain" description="WCX" evidence="4">
    <location>
        <begin position="215"/>
        <end position="268"/>
    </location>
</feature>
<reference evidence="5" key="1">
    <citation type="submission" date="2018-05" db="EMBL/GenBank/DDBJ databases">
        <authorList>
            <person name="Lanie J.A."/>
            <person name="Ng W.-L."/>
            <person name="Kazmierczak K.M."/>
            <person name="Andrzejewski T.M."/>
            <person name="Davidsen T.M."/>
            <person name="Wayne K.J."/>
            <person name="Tettelin H."/>
            <person name="Glass J.I."/>
            <person name="Rusch D."/>
            <person name="Podicherti R."/>
            <person name="Tsui H.-C.T."/>
            <person name="Winkler M.E."/>
        </authorList>
    </citation>
    <scope>NUCLEOTIDE SEQUENCE</scope>
</reference>
<dbReference type="InterPro" id="IPR057727">
    <property type="entry name" value="WCX_dom"/>
</dbReference>
<feature type="domain" description="PafC HTH" evidence="3">
    <location>
        <begin position="1"/>
        <end position="107"/>
    </location>
</feature>
<dbReference type="PANTHER" id="PTHR34580:SF1">
    <property type="entry name" value="PROTEIN PAFC"/>
    <property type="match status" value="1"/>
</dbReference>
<evidence type="ECO:0000259" key="2">
    <source>
        <dbReference type="Pfam" id="PF13280"/>
    </source>
</evidence>
<accession>A0A381PCD5</accession>